<evidence type="ECO:0000313" key="1">
    <source>
        <dbReference type="EMBL" id="TYB79961.1"/>
    </source>
</evidence>
<accession>A0A5D0RGD0</accession>
<sequence>MIRDTDAPFPDTAFWRAYGGRFTGLLSWDDADRFWPVLAAAPEGWFVFDPSGDAPDRVASPEEFAAALDEARASVDQVRDRSHCGAVFTDDRDAPGMVKVFDPYRMGGVCGGSGGRILPRWVFSRIAPNPLPMRAEPAARKSFLSRLIG</sequence>
<comment type="caution">
    <text evidence="1">The sequence shown here is derived from an EMBL/GenBank/DDBJ whole genome shotgun (WGS) entry which is preliminary data.</text>
</comment>
<dbReference type="AlphaFoldDB" id="A0A5D0RGD0"/>
<dbReference type="EMBL" id="VSIY01000014">
    <property type="protein sequence ID" value="TYB79961.1"/>
    <property type="molecule type" value="Genomic_DNA"/>
</dbReference>
<gene>
    <name evidence="1" type="ORF">FVF75_14075</name>
</gene>
<organism evidence="1 2">
    <name type="scientific">Maritimibacter fusiformis</name>
    <dbReference type="NCBI Taxonomy" id="2603819"/>
    <lineage>
        <taxon>Bacteria</taxon>
        <taxon>Pseudomonadati</taxon>
        <taxon>Pseudomonadota</taxon>
        <taxon>Alphaproteobacteria</taxon>
        <taxon>Rhodobacterales</taxon>
        <taxon>Roseobacteraceae</taxon>
        <taxon>Maritimibacter</taxon>
    </lineage>
</organism>
<reference evidence="1 2" key="1">
    <citation type="submission" date="2019-08" db="EMBL/GenBank/DDBJ databases">
        <title>Identification of a novel species of the genus Boseongicola.</title>
        <authorList>
            <person name="Zhang X.-Q."/>
        </authorList>
    </citation>
    <scope>NUCLEOTIDE SEQUENCE [LARGE SCALE GENOMIC DNA]</scope>
    <source>
        <strain evidence="1 2">HY14</strain>
    </source>
</reference>
<dbReference type="RefSeq" id="WP_148379111.1">
    <property type="nucleotide sequence ID" value="NZ_VSIY01000014.1"/>
</dbReference>
<proteinExistence type="predicted"/>
<name>A0A5D0RGD0_9RHOB</name>
<protein>
    <submittedName>
        <fullName evidence="1">Uncharacterized protein</fullName>
    </submittedName>
</protein>
<evidence type="ECO:0000313" key="2">
    <source>
        <dbReference type="Proteomes" id="UP000322080"/>
    </source>
</evidence>
<keyword evidence="2" id="KW-1185">Reference proteome</keyword>
<dbReference type="Proteomes" id="UP000322080">
    <property type="component" value="Unassembled WGS sequence"/>
</dbReference>